<dbReference type="InterPro" id="IPR014729">
    <property type="entry name" value="Rossmann-like_a/b/a_fold"/>
</dbReference>
<dbReference type="InterPro" id="IPR011063">
    <property type="entry name" value="TilS/TtcA_N"/>
</dbReference>
<evidence type="ECO:0000313" key="9">
    <source>
        <dbReference type="Proteomes" id="UP000823936"/>
    </source>
</evidence>
<evidence type="ECO:0000313" key="8">
    <source>
        <dbReference type="EMBL" id="HIV99475.1"/>
    </source>
</evidence>
<dbReference type="EC" id="6.3.4.19" evidence="6"/>
<dbReference type="PANTHER" id="PTHR43033:SF1">
    <property type="entry name" value="TRNA(ILE)-LYSIDINE SYNTHASE-RELATED"/>
    <property type="match status" value="1"/>
</dbReference>
<accession>A0A9D1PUI3</accession>
<dbReference type="AlphaFoldDB" id="A0A9D1PUI3"/>
<evidence type="ECO:0000256" key="3">
    <source>
        <dbReference type="ARBA" id="ARBA00022741"/>
    </source>
</evidence>
<dbReference type="GO" id="GO:0032267">
    <property type="term" value="F:tRNA(Ile)-lysidine synthase activity"/>
    <property type="evidence" value="ECO:0007669"/>
    <property type="project" value="UniProtKB-EC"/>
</dbReference>
<evidence type="ECO:0000256" key="4">
    <source>
        <dbReference type="ARBA" id="ARBA00022840"/>
    </source>
</evidence>
<dbReference type="NCBIfam" id="TIGR02432">
    <property type="entry name" value="lysidine_TilS_N"/>
    <property type="match status" value="1"/>
</dbReference>
<proteinExistence type="inferred from homology"/>
<comment type="function">
    <text evidence="6">Ligates lysine onto the cytidine present at position 34 of the AUA codon-specific tRNA(Ile) that contains the anticodon CAU, in an ATP-dependent manner. Cytidine is converted to lysidine, thus changing the amino acid specificity of the tRNA from methionine to isoleucine.</text>
</comment>
<keyword evidence="4" id="KW-0067">ATP-binding</keyword>
<dbReference type="InterPro" id="IPR012094">
    <property type="entry name" value="tRNA_Ile_lys_synt"/>
</dbReference>
<evidence type="ECO:0000256" key="5">
    <source>
        <dbReference type="ARBA" id="ARBA00048539"/>
    </source>
</evidence>
<dbReference type="Pfam" id="PF01171">
    <property type="entry name" value="ATP_bind_3"/>
    <property type="match status" value="1"/>
</dbReference>
<keyword evidence="3" id="KW-0547">Nucleotide-binding</keyword>
<sequence>MLDIPEKGSLLLAFSSGSDSAALLSLLPKDRSRALYINHALRSDEELEREINTAVSLCKRFSVPLKIVSLNKGEIAFIAHQEGTSIEAAARKMRYQILLNEDADYILTAHHLDDVAETFIMRVLSSSPIYSFSLIDKERGRIIRPMLSVPKRLINEYLKNENIEYSEDSTNKDFSYKRNYIRQMIIPFISDEEKSVMLTISLNIQQMKKRSRKIEYRDALFFTFSRDEYLKAPAWRREELFFCINRRLKKGLLPRNEIKRFDAAIEADVKKGKFSSYNLFMKRGTVFFYSELRSIVYPFTGESMDTKYFRLCVKEEGMKEDLVINLQDIAYPAAVRTSRVFDEIELVDGKKKIKDLEREYGIPSSFVLEDRNGIIAFFSSFLSGRDRIAKSFKAKGGKYVTITL</sequence>
<dbReference type="Gene3D" id="3.40.50.620">
    <property type="entry name" value="HUPs"/>
    <property type="match status" value="1"/>
</dbReference>
<reference evidence="8" key="1">
    <citation type="journal article" date="2021" name="PeerJ">
        <title>Extensive microbial diversity within the chicken gut microbiome revealed by metagenomics and culture.</title>
        <authorList>
            <person name="Gilroy R."/>
            <person name="Ravi A."/>
            <person name="Getino M."/>
            <person name="Pursley I."/>
            <person name="Horton D.L."/>
            <person name="Alikhan N.F."/>
            <person name="Baker D."/>
            <person name="Gharbi K."/>
            <person name="Hall N."/>
            <person name="Watson M."/>
            <person name="Adriaenssens E.M."/>
            <person name="Foster-Nyarko E."/>
            <person name="Jarju S."/>
            <person name="Secka A."/>
            <person name="Antonio M."/>
            <person name="Oren A."/>
            <person name="Chaudhuri R.R."/>
            <person name="La Ragione R."/>
            <person name="Hildebrand F."/>
            <person name="Pallen M.J."/>
        </authorList>
    </citation>
    <scope>NUCLEOTIDE SEQUENCE</scope>
    <source>
        <strain evidence="8">Gambia11-129</strain>
    </source>
</reference>
<protein>
    <recommendedName>
        <fullName evidence="6">tRNA(Ile)-lysidine synthase</fullName>
        <ecNumber evidence="6">6.3.4.19</ecNumber>
    </recommendedName>
    <alternativeName>
        <fullName evidence="6">tRNA(Ile)-2-lysyl-cytidine synthase</fullName>
    </alternativeName>
    <alternativeName>
        <fullName evidence="6">tRNA(Ile)-lysidine synthetase</fullName>
    </alternativeName>
</protein>
<evidence type="ECO:0000256" key="2">
    <source>
        <dbReference type="ARBA" id="ARBA00022694"/>
    </source>
</evidence>
<feature type="domain" description="tRNA(Ile)-lysidine/2-thiocytidine synthase N-terminal" evidence="7">
    <location>
        <begin position="10"/>
        <end position="183"/>
    </location>
</feature>
<evidence type="ECO:0000256" key="6">
    <source>
        <dbReference type="HAMAP-Rule" id="MF_01161"/>
    </source>
</evidence>
<dbReference type="HAMAP" id="MF_01161">
    <property type="entry name" value="tRNA_Ile_lys_synt"/>
    <property type="match status" value="1"/>
</dbReference>
<comment type="caution">
    <text evidence="8">The sequence shown here is derived from an EMBL/GenBank/DDBJ whole genome shotgun (WGS) entry which is preliminary data.</text>
</comment>
<keyword evidence="1 6" id="KW-0436">Ligase</keyword>
<evidence type="ECO:0000259" key="7">
    <source>
        <dbReference type="Pfam" id="PF01171"/>
    </source>
</evidence>
<comment type="similarity">
    <text evidence="6">Belongs to the tRNA(Ile)-lysidine synthase family.</text>
</comment>
<evidence type="ECO:0000256" key="1">
    <source>
        <dbReference type="ARBA" id="ARBA00022598"/>
    </source>
</evidence>
<dbReference type="SUPFAM" id="SSF52402">
    <property type="entry name" value="Adenine nucleotide alpha hydrolases-like"/>
    <property type="match status" value="1"/>
</dbReference>
<comment type="catalytic activity">
    <reaction evidence="5 6">
        <text>cytidine(34) in tRNA(Ile2) + L-lysine + ATP = lysidine(34) in tRNA(Ile2) + AMP + diphosphate + H(+)</text>
        <dbReference type="Rhea" id="RHEA:43744"/>
        <dbReference type="Rhea" id="RHEA-COMP:10625"/>
        <dbReference type="Rhea" id="RHEA-COMP:10670"/>
        <dbReference type="ChEBI" id="CHEBI:15378"/>
        <dbReference type="ChEBI" id="CHEBI:30616"/>
        <dbReference type="ChEBI" id="CHEBI:32551"/>
        <dbReference type="ChEBI" id="CHEBI:33019"/>
        <dbReference type="ChEBI" id="CHEBI:82748"/>
        <dbReference type="ChEBI" id="CHEBI:83665"/>
        <dbReference type="ChEBI" id="CHEBI:456215"/>
        <dbReference type="EC" id="6.3.4.19"/>
    </reaction>
</comment>
<dbReference type="PANTHER" id="PTHR43033">
    <property type="entry name" value="TRNA(ILE)-LYSIDINE SYNTHASE-RELATED"/>
    <property type="match status" value="1"/>
</dbReference>
<comment type="caution">
    <text evidence="6">Lacks conserved residue(s) required for the propagation of feature annotation.</text>
</comment>
<dbReference type="GO" id="GO:0005524">
    <property type="term" value="F:ATP binding"/>
    <property type="evidence" value="ECO:0007669"/>
    <property type="project" value="UniProtKB-KW"/>
</dbReference>
<dbReference type="GO" id="GO:0006400">
    <property type="term" value="P:tRNA modification"/>
    <property type="evidence" value="ECO:0007669"/>
    <property type="project" value="UniProtKB-UniRule"/>
</dbReference>
<organism evidence="8 9">
    <name type="scientific">Candidatus Ornithospirochaeta avicola</name>
    <dbReference type="NCBI Taxonomy" id="2840896"/>
    <lineage>
        <taxon>Bacteria</taxon>
        <taxon>Pseudomonadati</taxon>
        <taxon>Spirochaetota</taxon>
        <taxon>Spirochaetia</taxon>
        <taxon>Spirochaetales</taxon>
        <taxon>Spirochaetaceae</taxon>
        <taxon>Spirochaetaceae incertae sedis</taxon>
        <taxon>Candidatus Ornithospirochaeta</taxon>
    </lineage>
</organism>
<keyword evidence="6" id="KW-0963">Cytoplasm</keyword>
<dbReference type="EMBL" id="DXHU01000023">
    <property type="protein sequence ID" value="HIV99475.1"/>
    <property type="molecule type" value="Genomic_DNA"/>
</dbReference>
<keyword evidence="2 6" id="KW-0819">tRNA processing</keyword>
<comment type="subcellular location">
    <subcellularLocation>
        <location evidence="6">Cytoplasm</location>
    </subcellularLocation>
</comment>
<dbReference type="GO" id="GO:0005737">
    <property type="term" value="C:cytoplasm"/>
    <property type="evidence" value="ECO:0007669"/>
    <property type="project" value="UniProtKB-SubCell"/>
</dbReference>
<dbReference type="Proteomes" id="UP000823936">
    <property type="component" value="Unassembled WGS sequence"/>
</dbReference>
<reference evidence="8" key="2">
    <citation type="submission" date="2021-04" db="EMBL/GenBank/DDBJ databases">
        <authorList>
            <person name="Gilroy R."/>
        </authorList>
    </citation>
    <scope>NUCLEOTIDE SEQUENCE</scope>
    <source>
        <strain evidence="8">Gambia11-129</strain>
    </source>
</reference>
<dbReference type="InterPro" id="IPR012795">
    <property type="entry name" value="tRNA_Ile_lys_synt_N"/>
</dbReference>
<dbReference type="CDD" id="cd01992">
    <property type="entry name" value="TilS_N"/>
    <property type="match status" value="1"/>
</dbReference>
<gene>
    <name evidence="6 8" type="primary">tilS</name>
    <name evidence="8" type="ORF">IAB12_06850</name>
</gene>
<name>A0A9D1PUI3_9SPIO</name>